<name>S4P333_9NEOP</name>
<protein>
    <submittedName>
        <fullName evidence="1">Uncharacterized protein</fullName>
    </submittedName>
</protein>
<feature type="non-terminal residue" evidence="1">
    <location>
        <position position="67"/>
    </location>
</feature>
<feature type="non-terminal residue" evidence="1">
    <location>
        <position position="1"/>
    </location>
</feature>
<reference evidence="1" key="1">
    <citation type="journal article" date="2013" name="BMC Genomics">
        <title>Unscrambling butterfly oogenesis.</title>
        <authorList>
            <person name="Carter J.M."/>
            <person name="Baker S.C."/>
            <person name="Pink R."/>
            <person name="Carter D.R."/>
            <person name="Collins A."/>
            <person name="Tomlin J."/>
            <person name="Gibbs M."/>
            <person name="Breuker C.J."/>
        </authorList>
    </citation>
    <scope>NUCLEOTIDE SEQUENCE</scope>
    <source>
        <tissue evidence="1">Ovary</tissue>
    </source>
</reference>
<accession>S4P333</accession>
<organism evidence="1">
    <name type="scientific">Pararge aegeria</name>
    <name type="common">speckled wood butterfly</name>
    <dbReference type="NCBI Taxonomy" id="116150"/>
    <lineage>
        <taxon>Eukaryota</taxon>
        <taxon>Metazoa</taxon>
        <taxon>Ecdysozoa</taxon>
        <taxon>Arthropoda</taxon>
        <taxon>Hexapoda</taxon>
        <taxon>Insecta</taxon>
        <taxon>Pterygota</taxon>
        <taxon>Neoptera</taxon>
        <taxon>Endopterygota</taxon>
        <taxon>Lepidoptera</taxon>
        <taxon>Glossata</taxon>
        <taxon>Ditrysia</taxon>
        <taxon>Papilionoidea</taxon>
        <taxon>Nymphalidae</taxon>
        <taxon>Satyrinae</taxon>
        <taxon>Satyrini</taxon>
        <taxon>Parargina</taxon>
        <taxon>Pararge</taxon>
    </lineage>
</organism>
<sequence>LEWVIDIFSSLKLISIHLWLQLGWRNSDYALLINKHSYSVVLKLFMLIGQYSLVQKASNLASIITIV</sequence>
<dbReference type="AlphaFoldDB" id="S4P333"/>
<reference evidence="1" key="2">
    <citation type="submission" date="2013-05" db="EMBL/GenBank/DDBJ databases">
        <authorList>
            <person name="Carter J.-M."/>
            <person name="Baker S.C."/>
            <person name="Pink R."/>
            <person name="Carter D.R.F."/>
            <person name="Collins A."/>
            <person name="Tomlin J."/>
            <person name="Gibbs M."/>
            <person name="Breuker C.J."/>
        </authorList>
    </citation>
    <scope>NUCLEOTIDE SEQUENCE</scope>
    <source>
        <tissue evidence="1">Ovary</tissue>
    </source>
</reference>
<proteinExistence type="predicted"/>
<evidence type="ECO:0000313" key="1">
    <source>
        <dbReference type="EMBL" id="JAA80815.1"/>
    </source>
</evidence>
<dbReference type="EMBL" id="GAIX01011745">
    <property type="protein sequence ID" value="JAA80815.1"/>
    <property type="molecule type" value="Transcribed_RNA"/>
</dbReference>